<dbReference type="EMBL" id="BDJK01000016">
    <property type="protein sequence ID" value="GAV22621.1"/>
    <property type="molecule type" value="Genomic_DNA"/>
</dbReference>
<dbReference type="GO" id="GO:0009061">
    <property type="term" value="P:anaerobic respiration"/>
    <property type="evidence" value="ECO:0007669"/>
    <property type="project" value="TreeGrafter"/>
</dbReference>
<gene>
    <name evidence="14" type="ORF">cpu_11310</name>
</gene>
<comment type="caution">
    <text evidence="14">The sequence shown here is derived from an EMBL/GenBank/DDBJ whole genome shotgun (WGS) entry which is preliminary data.</text>
</comment>
<evidence type="ECO:0000256" key="11">
    <source>
        <dbReference type="ARBA" id="ARBA00023014"/>
    </source>
</evidence>
<comment type="subcellular location">
    <subcellularLocation>
        <location evidence="2">Periplasm</location>
    </subcellularLocation>
</comment>
<dbReference type="InterPro" id="IPR006657">
    <property type="entry name" value="MoPterin_dinucl-bd_dom"/>
</dbReference>
<organism evidence="14 15">
    <name type="scientific">Carboxydothermus pertinax</name>
    <dbReference type="NCBI Taxonomy" id="870242"/>
    <lineage>
        <taxon>Bacteria</taxon>
        <taxon>Bacillati</taxon>
        <taxon>Bacillota</taxon>
        <taxon>Clostridia</taxon>
        <taxon>Thermoanaerobacterales</taxon>
        <taxon>Thermoanaerobacteraceae</taxon>
        <taxon>Carboxydothermus</taxon>
    </lineage>
</organism>
<dbReference type="STRING" id="870242.cpu_11310"/>
<keyword evidence="15" id="KW-1185">Reference proteome</keyword>
<keyword evidence="11" id="KW-0411">Iron-sulfur</keyword>
<dbReference type="GO" id="GO:0051539">
    <property type="term" value="F:4 iron, 4 sulfur cluster binding"/>
    <property type="evidence" value="ECO:0007669"/>
    <property type="project" value="UniProtKB-KW"/>
</dbReference>
<protein>
    <submittedName>
        <fullName evidence="14">Formate dehydrogenase-N subunit alpha</fullName>
    </submittedName>
</protein>
<dbReference type="SUPFAM" id="SSF50692">
    <property type="entry name" value="ADC-like"/>
    <property type="match status" value="1"/>
</dbReference>
<dbReference type="Gene3D" id="3.40.228.10">
    <property type="entry name" value="Dimethylsulfoxide Reductase, domain 2"/>
    <property type="match status" value="2"/>
</dbReference>
<proteinExistence type="inferred from homology"/>
<feature type="domain" description="Molybdopterin oxidoreductase" evidence="12">
    <location>
        <begin position="2"/>
        <end position="440"/>
    </location>
</feature>
<evidence type="ECO:0000256" key="9">
    <source>
        <dbReference type="ARBA" id="ARBA00023002"/>
    </source>
</evidence>
<dbReference type="GO" id="GO:0030151">
    <property type="term" value="F:molybdenum ion binding"/>
    <property type="evidence" value="ECO:0007669"/>
    <property type="project" value="TreeGrafter"/>
</dbReference>
<evidence type="ECO:0000256" key="4">
    <source>
        <dbReference type="ARBA" id="ARBA00022485"/>
    </source>
</evidence>
<keyword evidence="5" id="KW-0479">Metal-binding</keyword>
<name>A0A1L8CUN9_9THEO</name>
<evidence type="ECO:0000256" key="5">
    <source>
        <dbReference type="ARBA" id="ARBA00022723"/>
    </source>
</evidence>
<dbReference type="PANTHER" id="PTHR43598">
    <property type="entry name" value="TUNGSTEN-CONTAINING FORMYLMETHANOFURAN DEHYDROGENASE 2 SUBUNIT B"/>
    <property type="match status" value="1"/>
</dbReference>
<dbReference type="GO" id="GO:0009055">
    <property type="term" value="F:electron transfer activity"/>
    <property type="evidence" value="ECO:0007669"/>
    <property type="project" value="InterPro"/>
</dbReference>
<evidence type="ECO:0000256" key="7">
    <source>
        <dbReference type="ARBA" id="ARBA00022764"/>
    </source>
</evidence>
<feature type="domain" description="Molybdopterin dinucleotide-binding" evidence="13">
    <location>
        <begin position="664"/>
        <end position="782"/>
    </location>
</feature>
<keyword evidence="4" id="KW-0004">4Fe-4S</keyword>
<dbReference type="GO" id="GO:0043546">
    <property type="term" value="F:molybdopterin cofactor binding"/>
    <property type="evidence" value="ECO:0007669"/>
    <property type="project" value="InterPro"/>
</dbReference>
<dbReference type="FunFam" id="3.40.228.10:FF:000009">
    <property type="entry name" value="Formate dehydrogenase, alpha subunit, selenocysteine-containing"/>
    <property type="match status" value="1"/>
</dbReference>
<dbReference type="PANTHER" id="PTHR43598:SF1">
    <property type="entry name" value="FORMATE DEHYDROGENASE-O MAJOR SUBUNIT"/>
    <property type="match status" value="1"/>
</dbReference>
<dbReference type="SUPFAM" id="SSF53706">
    <property type="entry name" value="Formate dehydrogenase/DMSO reductase, domains 1-3"/>
    <property type="match status" value="1"/>
</dbReference>
<dbReference type="Pfam" id="PF01568">
    <property type="entry name" value="Molydop_binding"/>
    <property type="match status" value="1"/>
</dbReference>
<dbReference type="CDD" id="cd02792">
    <property type="entry name" value="MopB_CT_Formate-Dh-Na-like"/>
    <property type="match status" value="1"/>
</dbReference>
<evidence type="ECO:0000256" key="2">
    <source>
        <dbReference type="ARBA" id="ARBA00004418"/>
    </source>
</evidence>
<evidence type="ECO:0000259" key="12">
    <source>
        <dbReference type="Pfam" id="PF00384"/>
    </source>
</evidence>
<sequence>MTNHWIDLKNTDCALIIGANPFENHPVSAKWLMEAKVKRGAKIISVDPRFTRTSSKADIYAPLRAGTDIAFIGGMINYILENELYDHEYVANYTNASFLVHDDYKFADGLFSGYNPKERKYDFSTWEYKKNDKGEIEKDPTLKNPRTVFQLLKQHYSRYTIDKVCEITGTSKEIYLEVIKTFAQTSQKGKAGTILYAMGGTQHSCGSQIVRSYAILQLLLGNVGIPGGGVNALRGESNVQGSTDFGLLNNNITGYINTPVAKPEHKDLKAYLESETPKTGFWSNKPKFFVSYLKAMYFDKATKDNEFGYQWFPKRHAKKNYTYIGLFENLAKGELEGMLLFGQNPIVGGPNSNRERDALKNLKWMVAVDLFMTETMRFWTEDAGSNPAEVQTEVFILPAAASFEKQGSIASSGRWIQWRWKAVEPLGQSKADLDIIHMLALELKKLYASSQRPEDEPIKNLYWNYGNANECDIDRVAREINGIDLTTGKQVENFLKLADDGSTLCGNWIYSGFYPETGNLAQRREQDDPSGLGLYPKWTYAWPLNRRILYNRASADPTGKPWHPDKAVIWWDESQKKWVGYDVPDFKATIGPGDPAFVNPFIMQTDGKGWLFAPQGKLNDGPFPEHYEPWESPVQNLLSSVQNNPVIKVWRPEEQSDAQNYPYVAITYRVSEHWQAGAMTRNLPWQAELVPEMFVEIGEELARELGVKSGDEVIVENKRGAIKVKAYVTKRMKPLMVNGVKRHQVGLPWHFGFQGLVTGETANKLTPYLGDANTMIPEYKGFLVNVRRAK</sequence>
<dbReference type="InterPro" id="IPR006443">
    <property type="entry name" value="Formate-DH-alph_fdnG"/>
</dbReference>
<evidence type="ECO:0000256" key="10">
    <source>
        <dbReference type="ARBA" id="ARBA00023004"/>
    </source>
</evidence>
<dbReference type="InterPro" id="IPR006656">
    <property type="entry name" value="Mopterin_OxRdtase"/>
</dbReference>
<accession>A0A1L8CUN9</accession>
<keyword evidence="9" id="KW-0560">Oxidoreductase</keyword>
<keyword evidence="6" id="KW-0732">Signal</keyword>
<comment type="cofactor">
    <cofactor evidence="1">
        <name>[4Fe-4S] cluster</name>
        <dbReference type="ChEBI" id="CHEBI:49883"/>
    </cofactor>
</comment>
<comment type="similarity">
    <text evidence="3">Belongs to the prokaryotic molybdopterin-containing oxidoreductase family.</text>
</comment>
<keyword evidence="7" id="KW-0574">Periplasm</keyword>
<dbReference type="GO" id="GO:0047111">
    <property type="term" value="F:formate dehydrogenase (cytochrome-c-553) activity"/>
    <property type="evidence" value="ECO:0007669"/>
    <property type="project" value="InterPro"/>
</dbReference>
<evidence type="ECO:0000259" key="13">
    <source>
        <dbReference type="Pfam" id="PF01568"/>
    </source>
</evidence>
<dbReference type="NCBIfam" id="TIGR01553">
    <property type="entry name" value="formate-DH-alph"/>
    <property type="match status" value="1"/>
</dbReference>
<dbReference type="Gene3D" id="3.40.50.740">
    <property type="match status" value="1"/>
</dbReference>
<evidence type="ECO:0000256" key="8">
    <source>
        <dbReference type="ARBA" id="ARBA00022933"/>
    </source>
</evidence>
<evidence type="ECO:0000256" key="3">
    <source>
        <dbReference type="ARBA" id="ARBA00010312"/>
    </source>
</evidence>
<evidence type="ECO:0000313" key="14">
    <source>
        <dbReference type="EMBL" id="GAV22621.1"/>
    </source>
</evidence>
<evidence type="ECO:0000313" key="15">
    <source>
        <dbReference type="Proteomes" id="UP000187485"/>
    </source>
</evidence>
<dbReference type="AlphaFoldDB" id="A0A1L8CUN9"/>
<dbReference type="Gene3D" id="2.40.40.20">
    <property type="match status" value="1"/>
</dbReference>
<evidence type="ECO:0000256" key="1">
    <source>
        <dbReference type="ARBA" id="ARBA00001966"/>
    </source>
</evidence>
<keyword evidence="8" id="KW-0712">Selenocysteine</keyword>
<evidence type="ECO:0000256" key="6">
    <source>
        <dbReference type="ARBA" id="ARBA00022729"/>
    </source>
</evidence>
<dbReference type="GO" id="GO:0008863">
    <property type="term" value="F:formate dehydrogenase (NAD+) activity"/>
    <property type="evidence" value="ECO:0007669"/>
    <property type="project" value="InterPro"/>
</dbReference>
<keyword evidence="10" id="KW-0408">Iron</keyword>
<dbReference type="GO" id="GO:0042597">
    <property type="term" value="C:periplasmic space"/>
    <property type="evidence" value="ECO:0007669"/>
    <property type="project" value="UniProtKB-SubCell"/>
</dbReference>
<dbReference type="Pfam" id="PF00384">
    <property type="entry name" value="Molybdopterin"/>
    <property type="match status" value="1"/>
</dbReference>
<reference evidence="15" key="1">
    <citation type="submission" date="2016-12" db="EMBL/GenBank/DDBJ databases">
        <title>Draft Genome Sequences od Carboxydothermus pertinax and islandicus, Hydrogenogenic Carboxydotrophic Bacteria.</title>
        <authorList>
            <person name="Fukuyama Y."/>
            <person name="Ohmae K."/>
            <person name="Yoneda Y."/>
            <person name="Yoshida T."/>
            <person name="Sako Y."/>
        </authorList>
    </citation>
    <scope>NUCLEOTIDE SEQUENCE [LARGE SCALE GENOMIC DNA]</scope>
    <source>
        <strain evidence="15">Ug1</strain>
    </source>
</reference>
<dbReference type="InterPro" id="IPR009010">
    <property type="entry name" value="Asp_de-COase-like_dom_sf"/>
</dbReference>
<dbReference type="Proteomes" id="UP000187485">
    <property type="component" value="Unassembled WGS sequence"/>
</dbReference>